<organism evidence="1">
    <name type="scientific">bioreactor metagenome</name>
    <dbReference type="NCBI Taxonomy" id="1076179"/>
    <lineage>
        <taxon>unclassified sequences</taxon>
        <taxon>metagenomes</taxon>
        <taxon>ecological metagenomes</taxon>
    </lineage>
</organism>
<dbReference type="EMBL" id="VSSQ01046114">
    <property type="protein sequence ID" value="MPN00065.1"/>
    <property type="molecule type" value="Genomic_DNA"/>
</dbReference>
<sequence>MLEQLCGKRLERARRDEAGERAIATCMGQHQRGVIVFDGLQSGKQARGSRVLVRPPHRRRQAAFGCGQVVHGLCGVEDGAVAGAAA</sequence>
<proteinExistence type="predicted"/>
<reference evidence="1" key="1">
    <citation type="submission" date="2019-08" db="EMBL/GenBank/DDBJ databases">
        <authorList>
            <person name="Kucharzyk K."/>
            <person name="Murdoch R.W."/>
            <person name="Higgins S."/>
            <person name="Loffler F."/>
        </authorList>
    </citation>
    <scope>NUCLEOTIDE SEQUENCE</scope>
</reference>
<evidence type="ECO:0000313" key="1">
    <source>
        <dbReference type="EMBL" id="MPN00065.1"/>
    </source>
</evidence>
<comment type="caution">
    <text evidence="1">The sequence shown here is derived from an EMBL/GenBank/DDBJ whole genome shotgun (WGS) entry which is preliminary data.</text>
</comment>
<gene>
    <name evidence="1" type="ORF">SDC9_147259</name>
</gene>
<accession>A0A645EDE3</accession>
<protein>
    <submittedName>
        <fullName evidence="1">Uncharacterized protein</fullName>
    </submittedName>
</protein>
<dbReference type="AlphaFoldDB" id="A0A645EDE3"/>
<name>A0A645EDE3_9ZZZZ</name>